<dbReference type="GO" id="GO:0005743">
    <property type="term" value="C:mitochondrial inner membrane"/>
    <property type="evidence" value="ECO:0007669"/>
    <property type="project" value="UniProtKB-SubCell"/>
</dbReference>
<dbReference type="PANTHER" id="PTHR46131">
    <property type="entry name" value="SD08549P"/>
    <property type="match status" value="1"/>
</dbReference>
<evidence type="ECO:0000313" key="13">
    <source>
        <dbReference type="WBParaSite" id="Csp11.Scaffold629.g15236.t1"/>
    </source>
</evidence>
<keyword evidence="7" id="KW-1133">Transmembrane helix</keyword>
<evidence type="ECO:0000256" key="5">
    <source>
        <dbReference type="ARBA" id="ARBA00022737"/>
    </source>
</evidence>
<evidence type="ECO:0000256" key="9">
    <source>
        <dbReference type="ARBA" id="ARBA00023136"/>
    </source>
</evidence>
<comment type="similarity">
    <text evidence="2 11">Belongs to the mitochondrial carrier (TC 2.A.29) family.</text>
</comment>
<protein>
    <submittedName>
        <fullName evidence="13">Solute carrier family 25 member 43</fullName>
    </submittedName>
</protein>
<evidence type="ECO:0000313" key="12">
    <source>
        <dbReference type="Proteomes" id="UP000095282"/>
    </source>
</evidence>
<dbReference type="Gene3D" id="1.50.40.10">
    <property type="entry name" value="Mitochondrial carrier domain"/>
    <property type="match status" value="1"/>
</dbReference>
<evidence type="ECO:0000256" key="4">
    <source>
        <dbReference type="ARBA" id="ARBA00022692"/>
    </source>
</evidence>
<evidence type="ECO:0000256" key="10">
    <source>
        <dbReference type="PROSITE-ProRule" id="PRU00282"/>
    </source>
</evidence>
<keyword evidence="3 11" id="KW-0813">Transport</keyword>
<evidence type="ECO:0000256" key="3">
    <source>
        <dbReference type="ARBA" id="ARBA00022448"/>
    </source>
</evidence>
<evidence type="ECO:0000256" key="7">
    <source>
        <dbReference type="ARBA" id="ARBA00022989"/>
    </source>
</evidence>
<dbReference type="InterPro" id="IPR052465">
    <property type="entry name" value="Mito_NAD+_Carrier"/>
</dbReference>
<dbReference type="PANTHER" id="PTHR46131:SF1">
    <property type="entry name" value="SD08549P"/>
    <property type="match status" value="1"/>
</dbReference>
<keyword evidence="5" id="KW-0677">Repeat</keyword>
<dbReference type="SUPFAM" id="SSF103506">
    <property type="entry name" value="Mitochondrial carrier"/>
    <property type="match status" value="1"/>
</dbReference>
<dbReference type="InterPro" id="IPR023395">
    <property type="entry name" value="MCP_dom_sf"/>
</dbReference>
<keyword evidence="8" id="KW-0496">Mitochondrion</keyword>
<dbReference type="InterPro" id="IPR018108">
    <property type="entry name" value="MCP_transmembrane"/>
</dbReference>
<name>A0A1I7U643_9PELO</name>
<keyword evidence="12" id="KW-1185">Reference proteome</keyword>
<dbReference type="GO" id="GO:0051724">
    <property type="term" value="F:NAD transmembrane transporter activity"/>
    <property type="evidence" value="ECO:0007669"/>
    <property type="project" value="TreeGrafter"/>
</dbReference>
<keyword evidence="6" id="KW-0999">Mitochondrion inner membrane</keyword>
<evidence type="ECO:0000256" key="8">
    <source>
        <dbReference type="ARBA" id="ARBA00023128"/>
    </source>
</evidence>
<keyword evidence="4 10" id="KW-0812">Transmembrane</keyword>
<evidence type="ECO:0000256" key="1">
    <source>
        <dbReference type="ARBA" id="ARBA00004448"/>
    </source>
</evidence>
<evidence type="ECO:0000256" key="11">
    <source>
        <dbReference type="RuleBase" id="RU000488"/>
    </source>
</evidence>
<dbReference type="AlphaFoldDB" id="A0A1I7U643"/>
<evidence type="ECO:0000256" key="6">
    <source>
        <dbReference type="ARBA" id="ARBA00022792"/>
    </source>
</evidence>
<comment type="subcellular location">
    <subcellularLocation>
        <location evidence="1">Mitochondrion inner membrane</location>
        <topology evidence="1">Multi-pass membrane protein</topology>
    </subcellularLocation>
</comment>
<dbReference type="eggNOG" id="KOG1519">
    <property type="taxonomic scope" value="Eukaryota"/>
</dbReference>
<reference evidence="13" key="1">
    <citation type="submission" date="2016-11" db="UniProtKB">
        <authorList>
            <consortium name="WormBaseParasite"/>
        </authorList>
    </citation>
    <scope>IDENTIFICATION</scope>
</reference>
<dbReference type="STRING" id="1561998.A0A1I7U643"/>
<dbReference type="WBParaSite" id="Csp11.Scaffold629.g15236.t1">
    <property type="protein sequence ID" value="Csp11.Scaffold629.g15236.t1"/>
    <property type="gene ID" value="Csp11.Scaffold629.g15236"/>
</dbReference>
<dbReference type="PROSITE" id="PS50920">
    <property type="entry name" value="SOLCAR"/>
    <property type="match status" value="1"/>
</dbReference>
<evidence type="ECO:0000256" key="2">
    <source>
        <dbReference type="ARBA" id="ARBA00006375"/>
    </source>
</evidence>
<dbReference type="Pfam" id="PF00153">
    <property type="entry name" value="Mito_carr"/>
    <property type="match status" value="1"/>
</dbReference>
<keyword evidence="9 10" id="KW-0472">Membrane</keyword>
<accession>A0A1I7U643</accession>
<dbReference type="Proteomes" id="UP000095282">
    <property type="component" value="Unplaced"/>
</dbReference>
<sequence length="145" mass="16491">MHKQHFSGACEALLCPLERVQALLQTSKYHDKFKNTLHALTRLQDYGYREYYRGFSVILIRNSLSNTLFFTLRDPLKEKILELQDGKGLPVPVQQLFGDFVAGSLLGATISTVFFPLGVVKNHMQAKVDAPYESGLKVFKDVWNL</sequence>
<proteinExistence type="inferred from homology"/>
<organism evidence="12 13">
    <name type="scientific">Caenorhabditis tropicalis</name>
    <dbReference type="NCBI Taxonomy" id="1561998"/>
    <lineage>
        <taxon>Eukaryota</taxon>
        <taxon>Metazoa</taxon>
        <taxon>Ecdysozoa</taxon>
        <taxon>Nematoda</taxon>
        <taxon>Chromadorea</taxon>
        <taxon>Rhabditida</taxon>
        <taxon>Rhabditina</taxon>
        <taxon>Rhabditomorpha</taxon>
        <taxon>Rhabditoidea</taxon>
        <taxon>Rhabditidae</taxon>
        <taxon>Peloderinae</taxon>
        <taxon>Caenorhabditis</taxon>
    </lineage>
</organism>
<feature type="repeat" description="Solcar" evidence="10">
    <location>
        <begin position="2"/>
        <end position="79"/>
    </location>
</feature>